<dbReference type="InterPro" id="IPR050204">
    <property type="entry name" value="AraC_XylS_family_regulators"/>
</dbReference>
<dbReference type="InterPro" id="IPR018060">
    <property type="entry name" value="HTH_AraC"/>
</dbReference>
<evidence type="ECO:0000256" key="3">
    <source>
        <dbReference type="ARBA" id="ARBA00023163"/>
    </source>
</evidence>
<evidence type="ECO:0000313" key="5">
    <source>
        <dbReference type="EMBL" id="SIT44989.1"/>
    </source>
</evidence>
<dbReference type="InterPro" id="IPR018062">
    <property type="entry name" value="HTH_AraC-typ_CS"/>
</dbReference>
<dbReference type="InterPro" id="IPR009057">
    <property type="entry name" value="Homeodomain-like_sf"/>
</dbReference>
<reference evidence="5 6" key="1">
    <citation type="submission" date="2016-12" db="EMBL/GenBank/DDBJ databases">
        <authorList>
            <person name="Song W.-J."/>
            <person name="Kurnit D.M."/>
        </authorList>
    </citation>
    <scope>NUCLEOTIDE SEQUENCE [LARGE SCALE GENOMIC DNA]</scope>
    <source>
        <strain evidence="5 6">STM7296</strain>
    </source>
</reference>
<dbReference type="PANTHER" id="PTHR46796">
    <property type="entry name" value="HTH-TYPE TRANSCRIPTIONAL ACTIVATOR RHAS-RELATED"/>
    <property type="match status" value="1"/>
</dbReference>
<dbReference type="GO" id="GO:0043565">
    <property type="term" value="F:sequence-specific DNA binding"/>
    <property type="evidence" value="ECO:0007669"/>
    <property type="project" value="InterPro"/>
</dbReference>
<dbReference type="PANTHER" id="PTHR46796:SF13">
    <property type="entry name" value="HTH-TYPE TRANSCRIPTIONAL ACTIVATOR RHAS"/>
    <property type="match status" value="1"/>
</dbReference>
<dbReference type="EMBL" id="CYGX02000051">
    <property type="protein sequence ID" value="SIT44989.1"/>
    <property type="molecule type" value="Genomic_DNA"/>
</dbReference>
<protein>
    <submittedName>
        <fullName evidence="5">Type III secretion system transcriptional regulator BsaN</fullName>
    </submittedName>
</protein>
<dbReference type="RefSeq" id="WP_281254260.1">
    <property type="nucleotide sequence ID" value="NZ_CYGX02000051.1"/>
</dbReference>
<keyword evidence="6" id="KW-1185">Reference proteome</keyword>
<dbReference type="Pfam" id="PF12833">
    <property type="entry name" value="HTH_18"/>
    <property type="match status" value="1"/>
</dbReference>
<dbReference type="PROSITE" id="PS00041">
    <property type="entry name" value="HTH_ARAC_FAMILY_1"/>
    <property type="match status" value="1"/>
</dbReference>
<evidence type="ECO:0000259" key="4">
    <source>
        <dbReference type="PROSITE" id="PS01124"/>
    </source>
</evidence>
<feature type="domain" description="HTH araC/xylS-type" evidence="4">
    <location>
        <begin position="164"/>
        <end position="265"/>
    </location>
</feature>
<evidence type="ECO:0000256" key="1">
    <source>
        <dbReference type="ARBA" id="ARBA00023015"/>
    </source>
</evidence>
<keyword evidence="3" id="KW-0804">Transcription</keyword>
<dbReference type="Gene3D" id="1.10.10.60">
    <property type="entry name" value="Homeodomain-like"/>
    <property type="match status" value="1"/>
</dbReference>
<dbReference type="STRING" id="1247936.BN2475_510055"/>
<dbReference type="SMART" id="SM00342">
    <property type="entry name" value="HTH_ARAC"/>
    <property type="match status" value="1"/>
</dbReference>
<dbReference type="AlphaFoldDB" id="A0A1N7SDD7"/>
<dbReference type="GO" id="GO:0003700">
    <property type="term" value="F:DNA-binding transcription factor activity"/>
    <property type="evidence" value="ECO:0007669"/>
    <property type="project" value="InterPro"/>
</dbReference>
<name>A0A1N7SDD7_9BURK</name>
<keyword evidence="1" id="KW-0805">Transcription regulation</keyword>
<proteinExistence type="predicted"/>
<gene>
    <name evidence="5" type="ORF">BN2475_510055</name>
</gene>
<accession>A0A1N7SDD7</accession>
<organism evidence="5 6">
    <name type="scientific">Paraburkholderia ribeironis</name>
    <dbReference type="NCBI Taxonomy" id="1247936"/>
    <lineage>
        <taxon>Bacteria</taxon>
        <taxon>Pseudomonadati</taxon>
        <taxon>Pseudomonadota</taxon>
        <taxon>Betaproteobacteria</taxon>
        <taxon>Burkholderiales</taxon>
        <taxon>Burkholderiaceae</taxon>
        <taxon>Paraburkholderia</taxon>
    </lineage>
</organism>
<keyword evidence="2" id="KW-0238">DNA-binding</keyword>
<evidence type="ECO:0000256" key="2">
    <source>
        <dbReference type="ARBA" id="ARBA00023125"/>
    </source>
</evidence>
<sequence length="266" mass="29500">MVWFNYVVVHIEGGVVANGFVTSESSVVSPGECKSLSGSSIWLLKPVVGRTSMEVVIGDRSNPLTIAAGQTTLVATTAGVKVVSTEGPWRFHKISLCEAAKLLVFLERNRQTALPFTAGKSRQREVVIDTPGDLTVWNFEPWLIGRAVRWDPRDVPLFDFLRAQETYGLVRFLLDESAGITSIAALSQRYGVSASHFRRLCRQALGKGLKLELRQWRAAMAVLDVVEGSESFTDLASRHGFSSSSHFSREIKNLFGFSPRQVRRRT</sequence>
<evidence type="ECO:0000313" key="6">
    <source>
        <dbReference type="Proteomes" id="UP000187012"/>
    </source>
</evidence>
<dbReference type="PROSITE" id="PS01124">
    <property type="entry name" value="HTH_ARAC_FAMILY_2"/>
    <property type="match status" value="1"/>
</dbReference>
<dbReference type="SUPFAM" id="SSF46689">
    <property type="entry name" value="Homeodomain-like"/>
    <property type="match status" value="1"/>
</dbReference>
<dbReference type="Proteomes" id="UP000187012">
    <property type="component" value="Unassembled WGS sequence"/>
</dbReference>